<evidence type="ECO:0000313" key="1">
    <source>
        <dbReference type="EMBL" id="GIY41485.1"/>
    </source>
</evidence>
<dbReference type="Proteomes" id="UP001054837">
    <property type="component" value="Unassembled WGS sequence"/>
</dbReference>
<comment type="caution">
    <text evidence="1">The sequence shown here is derived from an EMBL/GenBank/DDBJ whole genome shotgun (WGS) entry which is preliminary data.</text>
</comment>
<keyword evidence="2" id="KW-1185">Reference proteome</keyword>
<proteinExistence type="predicted"/>
<protein>
    <submittedName>
        <fullName evidence="1">Uncharacterized protein</fullName>
    </submittedName>
</protein>
<organism evidence="1 2">
    <name type="scientific">Caerostris darwini</name>
    <dbReference type="NCBI Taxonomy" id="1538125"/>
    <lineage>
        <taxon>Eukaryota</taxon>
        <taxon>Metazoa</taxon>
        <taxon>Ecdysozoa</taxon>
        <taxon>Arthropoda</taxon>
        <taxon>Chelicerata</taxon>
        <taxon>Arachnida</taxon>
        <taxon>Araneae</taxon>
        <taxon>Araneomorphae</taxon>
        <taxon>Entelegynae</taxon>
        <taxon>Araneoidea</taxon>
        <taxon>Araneidae</taxon>
        <taxon>Caerostris</taxon>
    </lineage>
</organism>
<gene>
    <name evidence="1" type="ORF">CDAR_206851</name>
</gene>
<reference evidence="1 2" key="1">
    <citation type="submission" date="2021-06" db="EMBL/GenBank/DDBJ databases">
        <title>Caerostris darwini draft genome.</title>
        <authorList>
            <person name="Kono N."/>
            <person name="Arakawa K."/>
        </authorList>
    </citation>
    <scope>NUCLEOTIDE SEQUENCE [LARGE SCALE GENOMIC DNA]</scope>
</reference>
<sequence length="111" mass="12268">MRTTLADFQMAGKVPLERRLLSSWVNQVLLPRNSSFTISPGMPSIPVAFLGPRQGKSIYSPSGPRTCGTSGRSCDSNPSLYKLNRKKLKIWAKLLQSEPRISHLPQNNAST</sequence>
<name>A0AAV4T5T2_9ARAC</name>
<dbReference type="AlphaFoldDB" id="A0AAV4T5T2"/>
<accession>A0AAV4T5T2</accession>
<evidence type="ECO:0000313" key="2">
    <source>
        <dbReference type="Proteomes" id="UP001054837"/>
    </source>
</evidence>
<dbReference type="EMBL" id="BPLQ01009063">
    <property type="protein sequence ID" value="GIY41485.1"/>
    <property type="molecule type" value="Genomic_DNA"/>
</dbReference>